<keyword evidence="2" id="KW-0813">Transport</keyword>
<feature type="domain" description="Leucine-binding protein" evidence="5">
    <location>
        <begin position="32"/>
        <end position="350"/>
    </location>
</feature>
<dbReference type="EMBL" id="BLVP01000002">
    <property type="protein sequence ID" value="GFM35993.1"/>
    <property type="molecule type" value="Genomic_DNA"/>
</dbReference>
<dbReference type="RefSeq" id="WP_174408690.1">
    <property type="nucleotide sequence ID" value="NZ_BLVP01000002.1"/>
</dbReference>
<organism evidence="6 7">
    <name type="scientific">Desulfovibrio psychrotolerans</name>
    <dbReference type="NCBI Taxonomy" id="415242"/>
    <lineage>
        <taxon>Bacteria</taxon>
        <taxon>Pseudomonadati</taxon>
        <taxon>Thermodesulfobacteriota</taxon>
        <taxon>Desulfovibrionia</taxon>
        <taxon>Desulfovibrionales</taxon>
        <taxon>Desulfovibrionaceae</taxon>
        <taxon>Desulfovibrio</taxon>
    </lineage>
</organism>
<accession>A0A7J0BQK0</accession>
<reference evidence="6 7" key="1">
    <citation type="submission" date="2020-05" db="EMBL/GenBank/DDBJ databases">
        <title>Draft genome sequence of Desulfovibrio psychrotolerans JS1T.</title>
        <authorList>
            <person name="Ueno A."/>
            <person name="Tamazawa S."/>
            <person name="Tamamura S."/>
            <person name="Murakami T."/>
            <person name="Kiyama T."/>
            <person name="Inomata H."/>
            <person name="Amano Y."/>
            <person name="Miyakawa K."/>
            <person name="Tamaki H."/>
            <person name="Naganuma T."/>
            <person name="Kaneko K."/>
        </authorList>
    </citation>
    <scope>NUCLEOTIDE SEQUENCE [LARGE SCALE GENOMIC DNA]</scope>
    <source>
        <strain evidence="6 7">JS1</strain>
    </source>
</reference>
<dbReference type="Pfam" id="PF13458">
    <property type="entry name" value="Peripla_BP_6"/>
    <property type="match status" value="1"/>
</dbReference>
<evidence type="ECO:0000313" key="6">
    <source>
        <dbReference type="EMBL" id="GFM35993.1"/>
    </source>
</evidence>
<evidence type="ECO:0000313" key="7">
    <source>
        <dbReference type="Proteomes" id="UP000503820"/>
    </source>
</evidence>
<evidence type="ECO:0000256" key="3">
    <source>
        <dbReference type="ARBA" id="ARBA00022729"/>
    </source>
</evidence>
<dbReference type="CDD" id="cd19983">
    <property type="entry name" value="PBP1_ABC_HAAT-like"/>
    <property type="match status" value="1"/>
</dbReference>
<evidence type="ECO:0000256" key="1">
    <source>
        <dbReference type="ARBA" id="ARBA00010062"/>
    </source>
</evidence>
<dbReference type="GO" id="GO:0006865">
    <property type="term" value="P:amino acid transport"/>
    <property type="evidence" value="ECO:0007669"/>
    <property type="project" value="UniProtKB-KW"/>
</dbReference>
<dbReference type="PROSITE" id="PS51257">
    <property type="entry name" value="PROKAR_LIPOPROTEIN"/>
    <property type="match status" value="1"/>
</dbReference>
<dbReference type="InterPro" id="IPR028082">
    <property type="entry name" value="Peripla_BP_I"/>
</dbReference>
<keyword evidence="3" id="KW-0732">Signal</keyword>
<evidence type="ECO:0000256" key="4">
    <source>
        <dbReference type="ARBA" id="ARBA00022970"/>
    </source>
</evidence>
<protein>
    <submittedName>
        <fullName evidence="6">ABC transporter substrate-binding protein</fullName>
    </submittedName>
</protein>
<dbReference type="Gene3D" id="3.40.50.2300">
    <property type="match status" value="2"/>
</dbReference>
<dbReference type="PRINTS" id="PR00337">
    <property type="entry name" value="LEUILEVALBP"/>
</dbReference>
<dbReference type="PANTHER" id="PTHR30483">
    <property type="entry name" value="LEUCINE-SPECIFIC-BINDING PROTEIN"/>
    <property type="match status" value="1"/>
</dbReference>
<keyword evidence="7" id="KW-1185">Reference proteome</keyword>
<evidence type="ECO:0000256" key="2">
    <source>
        <dbReference type="ARBA" id="ARBA00022448"/>
    </source>
</evidence>
<comment type="caution">
    <text evidence="6">The sequence shown here is derived from an EMBL/GenBank/DDBJ whole genome shotgun (WGS) entry which is preliminary data.</text>
</comment>
<dbReference type="InterPro" id="IPR028081">
    <property type="entry name" value="Leu-bd"/>
</dbReference>
<dbReference type="InterPro" id="IPR051010">
    <property type="entry name" value="BCAA_transport"/>
</dbReference>
<proteinExistence type="inferred from homology"/>
<comment type="similarity">
    <text evidence="1">Belongs to the leucine-binding protein family.</text>
</comment>
<dbReference type="Proteomes" id="UP000503820">
    <property type="component" value="Unassembled WGS sequence"/>
</dbReference>
<dbReference type="PANTHER" id="PTHR30483:SF6">
    <property type="entry name" value="PERIPLASMIC BINDING PROTEIN OF ABC TRANSPORTER FOR NATURAL AMINO ACIDS"/>
    <property type="match status" value="1"/>
</dbReference>
<dbReference type="SUPFAM" id="SSF53822">
    <property type="entry name" value="Periplasmic binding protein-like I"/>
    <property type="match status" value="1"/>
</dbReference>
<keyword evidence="4" id="KW-0029">Amino-acid transport</keyword>
<sequence length="377" mass="40949">MRHAPPLPIRVLGALGIVLLYSVLAGCGNTDPIRVGFSGPLEGKYSDLGIHGRYGVQLCVEHINAAGGIGGRQIDLIVRHDGETEADAVAANAELMQENVVAIIGHMTSQQSMAATAALKGTDLPLVSPTTSTHLLSGIRDNFFRVISQSDDWAISLADYAVQQHNVRRVFIVYDTDNRAYTETFSNAYAERFRSHGGEIAATVTIVSSRMAEWDNVLHAIRASGPDSLFMALSARDTASLAQSLYQAGIHLPLYSSPWAYTSDLVSGAGRHIEGLTASISYDPNSQRPEYVRFREQYKQRFGWEPNFAAAYGYEAMQALAAALQKTGGKRQGLMEALTSLGRQNGIISEFEIDPYGDVQRPPLILTIRNGSMTSAQ</sequence>
<name>A0A7J0BQK0_9BACT</name>
<dbReference type="InterPro" id="IPR000709">
    <property type="entry name" value="Leu_Ile_Val-bd"/>
</dbReference>
<dbReference type="AlphaFoldDB" id="A0A7J0BQK0"/>
<evidence type="ECO:0000259" key="5">
    <source>
        <dbReference type="Pfam" id="PF13458"/>
    </source>
</evidence>
<gene>
    <name evidence="6" type="ORF">DSM19430T_06770</name>
</gene>